<accession>A0ABD0Z7H1</accession>
<dbReference type="CDD" id="cd03039">
    <property type="entry name" value="GST_N_Sigma_like"/>
    <property type="match status" value="1"/>
</dbReference>
<reference evidence="7 8" key="1">
    <citation type="submission" date="2024-07" db="EMBL/GenBank/DDBJ databases">
        <title>Chromosome-level genome assembly of the water stick insect Ranatra chinensis (Heteroptera: Nepidae).</title>
        <authorList>
            <person name="Liu X."/>
        </authorList>
    </citation>
    <scope>NUCLEOTIDE SEQUENCE [LARGE SCALE GENOMIC DNA]</scope>
    <source>
        <strain evidence="7">Cailab_2021Rc</strain>
        <tissue evidence="7">Muscle</tissue>
    </source>
</reference>
<gene>
    <name evidence="7" type="ORF">AAG570_006695</name>
</gene>
<evidence type="ECO:0000313" key="7">
    <source>
        <dbReference type="EMBL" id="KAL1139717.1"/>
    </source>
</evidence>
<name>A0ABD0Z7H1_9HEMI</name>
<comment type="caution">
    <text evidence="7">The sequence shown here is derived from an EMBL/GenBank/DDBJ whole genome shotgun (WGS) entry which is preliminary data.</text>
</comment>
<dbReference type="EC" id="2.5.1.18" evidence="1"/>
<dbReference type="PANTHER" id="PTHR11571">
    <property type="entry name" value="GLUTATHIONE S-TRANSFERASE"/>
    <property type="match status" value="1"/>
</dbReference>
<dbReference type="PANTHER" id="PTHR11571:SF224">
    <property type="entry name" value="HEMATOPOIETIC PROSTAGLANDIN D SYNTHASE"/>
    <property type="match status" value="1"/>
</dbReference>
<evidence type="ECO:0000259" key="6">
    <source>
        <dbReference type="PROSITE" id="PS50405"/>
    </source>
</evidence>
<evidence type="ECO:0000313" key="8">
    <source>
        <dbReference type="Proteomes" id="UP001558652"/>
    </source>
</evidence>
<dbReference type="FunFam" id="1.20.1050.10:FF:000030">
    <property type="entry name" value="Glutathione S-transferase S1"/>
    <property type="match status" value="1"/>
</dbReference>
<dbReference type="Gene3D" id="1.20.1050.10">
    <property type="match status" value="1"/>
</dbReference>
<dbReference type="InterPro" id="IPR050213">
    <property type="entry name" value="GST_superfamily"/>
</dbReference>
<dbReference type="Pfam" id="PF14497">
    <property type="entry name" value="GST_C_3"/>
    <property type="match status" value="1"/>
</dbReference>
<sequence length="203" mass="23459">MPTYKLTYFNFMGLAEPIRLILKYMGQEFEDVRIERSDWPQVKEAMPFGKVPVLEIDGKKIHQSTAICRYLGKQAGIAGKNDKESLEIDMIVDTFQDFRMEIVKLMQEQDPEAKEKKKETLIKETVPYYLAKFDEVIKNNGGHLVNGSLSWGDIYIISLTDSMTGILKTDIVTNYPNIQELKKKVFSIPKIKAWVDKRPKTDF</sequence>
<feature type="domain" description="GST N-terminal" evidence="5">
    <location>
        <begin position="2"/>
        <end position="79"/>
    </location>
</feature>
<comment type="similarity">
    <text evidence="3">Belongs to the GST superfamily. Sigma family.</text>
</comment>
<dbReference type="GO" id="GO:0004602">
    <property type="term" value="F:glutathione peroxidase activity"/>
    <property type="evidence" value="ECO:0007669"/>
    <property type="project" value="UniProtKB-ARBA"/>
</dbReference>
<dbReference type="Gene3D" id="3.40.30.10">
    <property type="entry name" value="Glutaredoxin"/>
    <property type="match status" value="1"/>
</dbReference>
<dbReference type="InterPro" id="IPR010987">
    <property type="entry name" value="Glutathione-S-Trfase_C-like"/>
</dbReference>
<dbReference type="SFLD" id="SFLDG00363">
    <property type="entry name" value="AMPS_(cytGST):_Alpha-__Mu-__Pi"/>
    <property type="match status" value="1"/>
</dbReference>
<dbReference type="EMBL" id="JBFDAA010000002">
    <property type="protein sequence ID" value="KAL1139717.1"/>
    <property type="molecule type" value="Genomic_DNA"/>
</dbReference>
<dbReference type="InterPro" id="IPR004045">
    <property type="entry name" value="Glutathione_S-Trfase_N"/>
</dbReference>
<dbReference type="SFLD" id="SFLDG01205">
    <property type="entry name" value="AMPS.1"/>
    <property type="match status" value="1"/>
</dbReference>
<dbReference type="PROSITE" id="PS50405">
    <property type="entry name" value="GST_CTER"/>
    <property type="match status" value="1"/>
</dbReference>
<keyword evidence="2" id="KW-0808">Transferase</keyword>
<dbReference type="SFLD" id="SFLDS00019">
    <property type="entry name" value="Glutathione_Transferase_(cytos"/>
    <property type="match status" value="1"/>
</dbReference>
<dbReference type="InterPro" id="IPR036282">
    <property type="entry name" value="Glutathione-S-Trfase_C_sf"/>
</dbReference>
<evidence type="ECO:0000256" key="4">
    <source>
        <dbReference type="ARBA" id="ARBA00047960"/>
    </source>
</evidence>
<comment type="catalytic activity">
    <reaction evidence="4">
        <text>RX + glutathione = an S-substituted glutathione + a halide anion + H(+)</text>
        <dbReference type="Rhea" id="RHEA:16437"/>
        <dbReference type="ChEBI" id="CHEBI:15378"/>
        <dbReference type="ChEBI" id="CHEBI:16042"/>
        <dbReference type="ChEBI" id="CHEBI:17792"/>
        <dbReference type="ChEBI" id="CHEBI:57925"/>
        <dbReference type="ChEBI" id="CHEBI:90779"/>
        <dbReference type="EC" id="2.5.1.18"/>
    </reaction>
</comment>
<dbReference type="PROSITE" id="PS50404">
    <property type="entry name" value="GST_NTER"/>
    <property type="match status" value="1"/>
</dbReference>
<organism evidence="7 8">
    <name type="scientific">Ranatra chinensis</name>
    <dbReference type="NCBI Taxonomy" id="642074"/>
    <lineage>
        <taxon>Eukaryota</taxon>
        <taxon>Metazoa</taxon>
        <taxon>Ecdysozoa</taxon>
        <taxon>Arthropoda</taxon>
        <taxon>Hexapoda</taxon>
        <taxon>Insecta</taxon>
        <taxon>Pterygota</taxon>
        <taxon>Neoptera</taxon>
        <taxon>Paraneoptera</taxon>
        <taxon>Hemiptera</taxon>
        <taxon>Heteroptera</taxon>
        <taxon>Panheteroptera</taxon>
        <taxon>Nepomorpha</taxon>
        <taxon>Nepidae</taxon>
        <taxon>Ranatrinae</taxon>
        <taxon>Ranatra</taxon>
    </lineage>
</organism>
<feature type="domain" description="GST C-terminal" evidence="6">
    <location>
        <begin position="81"/>
        <end position="203"/>
    </location>
</feature>
<dbReference type="SUPFAM" id="SSF47616">
    <property type="entry name" value="GST C-terminal domain-like"/>
    <property type="match status" value="1"/>
</dbReference>
<dbReference type="Proteomes" id="UP001558652">
    <property type="component" value="Unassembled WGS sequence"/>
</dbReference>
<evidence type="ECO:0000259" key="5">
    <source>
        <dbReference type="PROSITE" id="PS50404"/>
    </source>
</evidence>
<keyword evidence="8" id="KW-1185">Reference proteome</keyword>
<dbReference type="GO" id="GO:0004364">
    <property type="term" value="F:glutathione transferase activity"/>
    <property type="evidence" value="ECO:0007669"/>
    <property type="project" value="UniProtKB-EC"/>
</dbReference>
<dbReference type="SUPFAM" id="SSF52833">
    <property type="entry name" value="Thioredoxin-like"/>
    <property type="match status" value="1"/>
</dbReference>
<dbReference type="Pfam" id="PF02798">
    <property type="entry name" value="GST_N"/>
    <property type="match status" value="1"/>
</dbReference>
<proteinExistence type="inferred from homology"/>
<dbReference type="InterPro" id="IPR004046">
    <property type="entry name" value="GST_C"/>
</dbReference>
<dbReference type="FunFam" id="3.40.30.10:FF:000035">
    <property type="entry name" value="hematopoietic prostaglandin D synthase"/>
    <property type="match status" value="1"/>
</dbReference>
<protein>
    <recommendedName>
        <fullName evidence="1">glutathione transferase</fullName>
        <ecNumber evidence="1">2.5.1.18</ecNumber>
    </recommendedName>
</protein>
<evidence type="ECO:0000256" key="3">
    <source>
        <dbReference type="ARBA" id="ARBA00038317"/>
    </source>
</evidence>
<evidence type="ECO:0000256" key="1">
    <source>
        <dbReference type="ARBA" id="ARBA00012452"/>
    </source>
</evidence>
<dbReference type="AlphaFoldDB" id="A0ABD0Z7H1"/>
<dbReference type="CDD" id="cd03192">
    <property type="entry name" value="GST_C_Sigma_like"/>
    <property type="match status" value="1"/>
</dbReference>
<dbReference type="InterPro" id="IPR036249">
    <property type="entry name" value="Thioredoxin-like_sf"/>
</dbReference>
<evidence type="ECO:0000256" key="2">
    <source>
        <dbReference type="ARBA" id="ARBA00022679"/>
    </source>
</evidence>
<dbReference type="InterPro" id="IPR040079">
    <property type="entry name" value="Glutathione_S-Trfase"/>
</dbReference>